<dbReference type="EMBL" id="VYXF01005528">
    <property type="protein sequence ID" value="NWS29301.1"/>
    <property type="molecule type" value="Genomic_DNA"/>
</dbReference>
<dbReference type="Gene3D" id="1.20.1280.170">
    <property type="entry name" value="Exocyst complex component Exo70"/>
    <property type="match status" value="2"/>
</dbReference>
<comment type="function">
    <text evidence="5">Component of the exocyst complex involved in the docking of exocytic vesicles with fusion sites on the plasma membrane.</text>
</comment>
<dbReference type="InterPro" id="IPR004140">
    <property type="entry name" value="Exo70"/>
</dbReference>
<dbReference type="SUPFAM" id="SSF74788">
    <property type="entry name" value="Cullin repeat-like"/>
    <property type="match status" value="1"/>
</dbReference>
<evidence type="ECO:0000256" key="7">
    <source>
        <dbReference type="SAM" id="MobiDB-lite"/>
    </source>
</evidence>
<keyword evidence="5" id="KW-0653">Protein transport</keyword>
<organism evidence="9 10">
    <name type="scientific">Polioptila caerulea</name>
    <name type="common">Blue-grey gnatcatcher</name>
    <dbReference type="NCBI Taxonomy" id="66707"/>
    <lineage>
        <taxon>Eukaryota</taxon>
        <taxon>Metazoa</taxon>
        <taxon>Chordata</taxon>
        <taxon>Craniata</taxon>
        <taxon>Vertebrata</taxon>
        <taxon>Euteleostomi</taxon>
        <taxon>Archelosauria</taxon>
        <taxon>Archosauria</taxon>
        <taxon>Dinosauria</taxon>
        <taxon>Saurischia</taxon>
        <taxon>Theropoda</taxon>
        <taxon>Coelurosauria</taxon>
        <taxon>Aves</taxon>
        <taxon>Neognathae</taxon>
        <taxon>Neoaves</taxon>
        <taxon>Telluraves</taxon>
        <taxon>Australaves</taxon>
        <taxon>Passeriformes</taxon>
        <taxon>Certhiidae</taxon>
        <taxon>Polioptilinae</taxon>
        <taxon>Polioptila</taxon>
    </lineage>
</organism>
<evidence type="ECO:0000256" key="3">
    <source>
        <dbReference type="ARBA" id="ARBA00022483"/>
    </source>
</evidence>
<feature type="non-terminal residue" evidence="9">
    <location>
        <position position="1"/>
    </location>
</feature>
<evidence type="ECO:0000256" key="6">
    <source>
        <dbReference type="SAM" id="Coils"/>
    </source>
</evidence>
<keyword evidence="2 5" id="KW-0813">Transport</keyword>
<dbReference type="GO" id="GO:0005546">
    <property type="term" value="F:phosphatidylinositol-4,5-bisphosphate binding"/>
    <property type="evidence" value="ECO:0007669"/>
    <property type="project" value="InterPro"/>
</dbReference>
<dbReference type="GO" id="GO:0015031">
    <property type="term" value="P:protein transport"/>
    <property type="evidence" value="ECO:0007669"/>
    <property type="project" value="UniProtKB-KW"/>
</dbReference>
<dbReference type="PANTHER" id="PTHR12542:SF41">
    <property type="entry name" value="EXOCYST COMPLEX COMPONENT 7"/>
    <property type="match status" value="1"/>
</dbReference>
<evidence type="ECO:0000256" key="5">
    <source>
        <dbReference type="RuleBase" id="RU365026"/>
    </source>
</evidence>
<sequence length="697" mass="80093">MIPSEEVSARRREIEDKLKQEEETLSFIKESLEKSDQLTKNMVSILSSFESRLMKLENSIIPVHKQTENLQRLQENVEKTLSCLDHVISYYHVAKDTEKIIKEGPTGRLEEYLNCMDKIQKAVEYFQDNNPDSPELNRVKSLFERGKESLESEFRSLMTRHTKPVPPILILDLMGGDEEMDTQEEMSLEHLPESVLHDIIRISGWLVENGRNQDFMTVYFQIRSVQLDRSIKGLKDHFRKNSSSSGVPYSPAIQNKRKDTPTKKPIKRPGTIRKAQNLLKQYSQHGLDGKKGASNLIPMEGRDDVFDIEIDAYIHCVSAFVKLAQSEYQLLTEIVPEHHQKKTFDSLIQESLDNLIMEGDNIVSAARKAIIRHDYSAVLTIFPILKHLKQMKPEFDQVLQGTAAGTKNKLPGLITSMETTGAKALEEFADNIKNDPDKEYNMPKDGTVHELTSNAILFLQQLLDFQETAGAMLASQVLGDTYNIPLDPRETSSSASSYSSEFSRRLLSTYICKVLGNLQLNLLSKSKVYEDPALSAIFLHNNYNYILKSLEKSELIQLVAVTQKTAERSYRELIEQQIQTYQRSWLKVTDYILERNLPVFQPGVKLKDKERQMIKERFKGFNDGLEELCKIQKAWAIPDMEQRDKIRRAQKTIVKETYGAFLNRYGNVPFTKNPEKYIKYQVDQVGEMIEKLFDTSA</sequence>
<dbReference type="InterPro" id="IPR046364">
    <property type="entry name" value="Exo70_C"/>
</dbReference>
<evidence type="ECO:0000256" key="4">
    <source>
        <dbReference type="ARBA" id="ARBA00026169"/>
    </source>
</evidence>
<dbReference type="InterPro" id="IPR016159">
    <property type="entry name" value="Cullin_repeat-like_dom_sf"/>
</dbReference>
<accession>A0A7K5E9G7</accession>
<dbReference type="GO" id="GO:0000145">
    <property type="term" value="C:exocyst"/>
    <property type="evidence" value="ECO:0007669"/>
    <property type="project" value="InterPro"/>
</dbReference>
<dbReference type="Pfam" id="PF20669">
    <property type="entry name" value="Exo70_N"/>
    <property type="match status" value="1"/>
</dbReference>
<gene>
    <name evidence="9" type="primary">Exoc7</name>
    <name evidence="9" type="ORF">POLCAE_R13271</name>
</gene>
<evidence type="ECO:0000256" key="1">
    <source>
        <dbReference type="ARBA" id="ARBA00006756"/>
    </source>
</evidence>
<feature type="domain" description="Exocyst complex subunit Exo70 C-terminal" evidence="8">
    <location>
        <begin position="313"/>
        <end position="690"/>
    </location>
</feature>
<feature type="coiled-coil region" evidence="6">
    <location>
        <begin position="4"/>
        <end position="31"/>
    </location>
</feature>
<evidence type="ECO:0000259" key="8">
    <source>
        <dbReference type="Pfam" id="PF03081"/>
    </source>
</evidence>
<keyword evidence="10" id="KW-1185">Reference proteome</keyword>
<comment type="caution">
    <text evidence="9">The sequence shown here is derived from an EMBL/GenBank/DDBJ whole genome shotgun (WGS) entry which is preliminary data.</text>
</comment>
<dbReference type="Proteomes" id="UP000573697">
    <property type="component" value="Unassembled WGS sequence"/>
</dbReference>
<dbReference type="Pfam" id="PF03081">
    <property type="entry name" value="Exo70_C"/>
    <property type="match status" value="1"/>
</dbReference>
<evidence type="ECO:0000313" key="10">
    <source>
        <dbReference type="Proteomes" id="UP000573697"/>
    </source>
</evidence>
<name>A0A7K5E9G7_POLCE</name>
<evidence type="ECO:0000313" key="9">
    <source>
        <dbReference type="EMBL" id="NWS29301.1"/>
    </source>
</evidence>
<feature type="region of interest" description="Disordered" evidence="7">
    <location>
        <begin position="239"/>
        <end position="267"/>
    </location>
</feature>
<evidence type="ECO:0000256" key="2">
    <source>
        <dbReference type="ARBA" id="ARBA00022448"/>
    </source>
</evidence>
<comment type="similarity">
    <text evidence="1 5">Belongs to the EXO70 family.</text>
</comment>
<dbReference type="AlphaFoldDB" id="A0A7K5E9G7"/>
<proteinExistence type="inferred from homology"/>
<dbReference type="GO" id="GO:0006887">
    <property type="term" value="P:exocytosis"/>
    <property type="evidence" value="ECO:0007669"/>
    <property type="project" value="UniProtKB-KW"/>
</dbReference>
<dbReference type="FunFam" id="1.20.1280.170:FF:000002">
    <property type="entry name" value="Exocyst complex component 7"/>
    <property type="match status" value="1"/>
</dbReference>
<dbReference type="PANTHER" id="PTHR12542">
    <property type="entry name" value="EXOCYST COMPLEX PROTEIN EXO70"/>
    <property type="match status" value="1"/>
</dbReference>
<protein>
    <recommendedName>
        <fullName evidence="4 5">Exocyst complex component 7</fullName>
    </recommendedName>
    <alternativeName>
        <fullName evidence="5">Exocyst complex component Exo70</fullName>
    </alternativeName>
</protein>
<feature type="non-terminal residue" evidence="9">
    <location>
        <position position="697"/>
    </location>
</feature>
<keyword evidence="3 5" id="KW-0268">Exocytosis</keyword>
<keyword evidence="6" id="KW-0175">Coiled coil</keyword>
<reference evidence="9 10" key="1">
    <citation type="submission" date="2019-09" db="EMBL/GenBank/DDBJ databases">
        <title>Bird 10,000 Genomes (B10K) Project - Family phase.</title>
        <authorList>
            <person name="Zhang G."/>
        </authorList>
    </citation>
    <scope>NUCLEOTIDE SEQUENCE [LARGE SCALE GENOMIC DNA]</scope>
    <source>
        <strain evidence="9">B10K-DU-001-66</strain>
        <tissue evidence="9">Muscle</tissue>
    </source>
</reference>